<proteinExistence type="predicted"/>
<keyword evidence="3" id="KW-1185">Reference proteome</keyword>
<feature type="signal peptide" evidence="1">
    <location>
        <begin position="1"/>
        <end position="39"/>
    </location>
</feature>
<sequence>MGGAPCPTFVTPFGGRKGRDMKKTIVALLTAAFAINALAAAGTGSDHGSTVQAGVIAAHP</sequence>
<comment type="caution">
    <text evidence="2">The sequence shown here is derived from an EMBL/GenBank/DDBJ whole genome shotgun (WGS) entry which is preliminary data.</text>
</comment>
<keyword evidence="1" id="KW-0732">Signal</keyword>
<accession>A0ABQ3SLH8</accession>
<protein>
    <submittedName>
        <fullName evidence="2">Uncharacterized protein</fullName>
    </submittedName>
</protein>
<evidence type="ECO:0000313" key="3">
    <source>
        <dbReference type="Proteomes" id="UP000613974"/>
    </source>
</evidence>
<evidence type="ECO:0000313" key="2">
    <source>
        <dbReference type="EMBL" id="GHI68983.1"/>
    </source>
</evidence>
<gene>
    <name evidence="2" type="ORF">Snoj_29010</name>
</gene>
<organism evidence="2 3">
    <name type="scientific">Streptomyces nojiriensis</name>
    <dbReference type="NCBI Taxonomy" id="66374"/>
    <lineage>
        <taxon>Bacteria</taxon>
        <taxon>Bacillati</taxon>
        <taxon>Actinomycetota</taxon>
        <taxon>Actinomycetes</taxon>
        <taxon>Kitasatosporales</taxon>
        <taxon>Streptomycetaceae</taxon>
        <taxon>Streptomyces</taxon>
    </lineage>
</organism>
<name>A0ABQ3SLH8_9ACTN</name>
<evidence type="ECO:0000256" key="1">
    <source>
        <dbReference type="SAM" id="SignalP"/>
    </source>
</evidence>
<dbReference type="Proteomes" id="UP000613974">
    <property type="component" value="Unassembled WGS sequence"/>
</dbReference>
<dbReference type="EMBL" id="BNEC01000005">
    <property type="protein sequence ID" value="GHI68983.1"/>
    <property type="molecule type" value="Genomic_DNA"/>
</dbReference>
<feature type="chain" id="PRO_5045637858" evidence="1">
    <location>
        <begin position="40"/>
        <end position="60"/>
    </location>
</feature>
<reference evidence="3" key="1">
    <citation type="submission" date="2023-07" db="EMBL/GenBank/DDBJ databases">
        <title>Whole genome shotgun sequence of Streptomyces nojiriensis NBRC 13794.</title>
        <authorList>
            <person name="Komaki H."/>
            <person name="Tamura T."/>
        </authorList>
    </citation>
    <scope>NUCLEOTIDE SEQUENCE [LARGE SCALE GENOMIC DNA]</scope>
    <source>
        <strain evidence="3">NBRC 13794</strain>
    </source>
</reference>